<evidence type="ECO:0000256" key="5">
    <source>
        <dbReference type="ARBA" id="ARBA00023163"/>
    </source>
</evidence>
<keyword evidence="9" id="KW-1185">Reference proteome</keyword>
<dbReference type="PANTHER" id="PTHR44591">
    <property type="entry name" value="STRESS RESPONSE REGULATOR PROTEIN 1"/>
    <property type="match status" value="1"/>
</dbReference>
<proteinExistence type="predicted"/>
<dbReference type="AlphaFoldDB" id="A0A1Y5RMC4"/>
<evidence type="ECO:0000259" key="7">
    <source>
        <dbReference type="PROSITE" id="PS50110"/>
    </source>
</evidence>
<evidence type="ECO:0000256" key="6">
    <source>
        <dbReference type="PROSITE-ProRule" id="PRU00169"/>
    </source>
</evidence>
<dbReference type="SUPFAM" id="SSF52172">
    <property type="entry name" value="CheY-like"/>
    <property type="match status" value="1"/>
</dbReference>
<dbReference type="InterPro" id="IPR050595">
    <property type="entry name" value="Bact_response_regulator"/>
</dbReference>
<keyword evidence="1 6" id="KW-0597">Phosphoprotein</keyword>
<evidence type="ECO:0000256" key="2">
    <source>
        <dbReference type="ARBA" id="ARBA00023012"/>
    </source>
</evidence>
<sequence length="143" mass="15333">MGKRVLLIEDEPNIIEAISFILSRDGWTVHTHSEGDTALAKLKAQTPDIVILDVMLPGRSGYDILQDLRQTDGLRDLPVMMLTARGQTKDRELAERLGVSHFMTKPFANADILSAVRALADGTGVGDTVIGRAAPGRGAVNGA</sequence>
<reference evidence="8 9" key="1">
    <citation type="submission" date="2017-03" db="EMBL/GenBank/DDBJ databases">
        <authorList>
            <person name="Afonso C.L."/>
            <person name="Miller P.J."/>
            <person name="Scott M.A."/>
            <person name="Spackman E."/>
            <person name="Goraichik I."/>
            <person name="Dimitrov K.M."/>
            <person name="Suarez D.L."/>
            <person name="Swayne D.E."/>
        </authorList>
    </citation>
    <scope>NUCLEOTIDE SEQUENCE [LARGE SCALE GENOMIC DNA]</scope>
    <source>
        <strain evidence="8 9">CECT 7023</strain>
    </source>
</reference>
<dbReference type="SMART" id="SM00448">
    <property type="entry name" value="REC"/>
    <property type="match status" value="1"/>
</dbReference>
<keyword evidence="3" id="KW-0805">Transcription regulation</keyword>
<dbReference type="RefSeq" id="WP_085877388.1">
    <property type="nucleotide sequence ID" value="NZ_FWFZ01000001.1"/>
</dbReference>
<accession>A0A1Y5RMC4</accession>
<dbReference type="Pfam" id="PF00072">
    <property type="entry name" value="Response_reg"/>
    <property type="match status" value="1"/>
</dbReference>
<dbReference type="PROSITE" id="PS50110">
    <property type="entry name" value="RESPONSE_REGULATORY"/>
    <property type="match status" value="1"/>
</dbReference>
<dbReference type="InterPro" id="IPR011006">
    <property type="entry name" value="CheY-like_superfamily"/>
</dbReference>
<feature type="modified residue" description="4-aspartylphosphate" evidence="6">
    <location>
        <position position="53"/>
    </location>
</feature>
<dbReference type="OrthoDB" id="9801602at2"/>
<evidence type="ECO:0000256" key="4">
    <source>
        <dbReference type="ARBA" id="ARBA00023125"/>
    </source>
</evidence>
<dbReference type="GO" id="GO:0000160">
    <property type="term" value="P:phosphorelay signal transduction system"/>
    <property type="evidence" value="ECO:0007669"/>
    <property type="project" value="UniProtKB-KW"/>
</dbReference>
<dbReference type="CDD" id="cd17574">
    <property type="entry name" value="REC_OmpR"/>
    <property type="match status" value="1"/>
</dbReference>
<evidence type="ECO:0000313" key="9">
    <source>
        <dbReference type="Proteomes" id="UP000193900"/>
    </source>
</evidence>
<gene>
    <name evidence="8" type="primary">phoB_2</name>
    <name evidence="8" type="ORF">ROA7023_00489</name>
</gene>
<dbReference type="PANTHER" id="PTHR44591:SF14">
    <property type="entry name" value="PROTEIN PILG"/>
    <property type="match status" value="1"/>
</dbReference>
<dbReference type="GO" id="GO:0003677">
    <property type="term" value="F:DNA binding"/>
    <property type="evidence" value="ECO:0007669"/>
    <property type="project" value="UniProtKB-KW"/>
</dbReference>
<protein>
    <submittedName>
        <fullName evidence="8">Phosphate regulon transcriptional regulatory protein PhoB</fullName>
    </submittedName>
</protein>
<organism evidence="8 9">
    <name type="scientific">Roseisalinus antarcticus</name>
    <dbReference type="NCBI Taxonomy" id="254357"/>
    <lineage>
        <taxon>Bacteria</taxon>
        <taxon>Pseudomonadati</taxon>
        <taxon>Pseudomonadota</taxon>
        <taxon>Alphaproteobacteria</taxon>
        <taxon>Rhodobacterales</taxon>
        <taxon>Roseobacteraceae</taxon>
        <taxon>Roseisalinus</taxon>
    </lineage>
</organism>
<keyword evidence="4" id="KW-0238">DNA-binding</keyword>
<evidence type="ECO:0000256" key="3">
    <source>
        <dbReference type="ARBA" id="ARBA00023015"/>
    </source>
</evidence>
<evidence type="ECO:0000313" key="8">
    <source>
        <dbReference type="EMBL" id="SLN19817.1"/>
    </source>
</evidence>
<name>A0A1Y5RMC4_9RHOB</name>
<keyword evidence="2" id="KW-0902">Two-component regulatory system</keyword>
<dbReference type="EMBL" id="FWFZ01000001">
    <property type="protein sequence ID" value="SLN19817.1"/>
    <property type="molecule type" value="Genomic_DNA"/>
</dbReference>
<keyword evidence="5" id="KW-0804">Transcription</keyword>
<dbReference type="Proteomes" id="UP000193900">
    <property type="component" value="Unassembled WGS sequence"/>
</dbReference>
<dbReference type="InterPro" id="IPR001789">
    <property type="entry name" value="Sig_transdc_resp-reg_receiver"/>
</dbReference>
<dbReference type="Gene3D" id="3.40.50.2300">
    <property type="match status" value="1"/>
</dbReference>
<evidence type="ECO:0000256" key="1">
    <source>
        <dbReference type="ARBA" id="ARBA00022553"/>
    </source>
</evidence>
<feature type="domain" description="Response regulatory" evidence="7">
    <location>
        <begin position="4"/>
        <end position="120"/>
    </location>
</feature>
<dbReference type="FunFam" id="3.40.50.2300:FF:000001">
    <property type="entry name" value="DNA-binding response regulator PhoB"/>
    <property type="match status" value="1"/>
</dbReference>